<dbReference type="InterPro" id="IPR013557">
    <property type="entry name" value="AntA/B_antirep"/>
</dbReference>
<sequence>MELFLKGQGMISIYEIHEGIKVVMARELHKGLEVKTAFKDWINRRLTECDLIEGDDFSSFLSESSGGRPSKDYLLKLDAAKEVAMMERNEKGKKYRRYFIEVEKKYNQQVLNTKNLSPQLQLLIKIETEQKRIEENVNSVKKETMEVKSELQEMKDTIIINPKADWRKKTNQLIAKICTTMNDYKKPKDKIYSALEERGRCNLNLRLNNLKVRALSNGTAASKVKKLNILDVIANDARLKEIYIAIVKEFAIKYKV</sequence>
<evidence type="ECO:0000313" key="4">
    <source>
        <dbReference type="Proteomes" id="UP001056429"/>
    </source>
</evidence>
<feature type="coiled-coil region" evidence="1">
    <location>
        <begin position="123"/>
        <end position="157"/>
    </location>
</feature>
<dbReference type="EMBL" id="JAGSOJ010000003">
    <property type="protein sequence ID" value="MCM1991298.1"/>
    <property type="molecule type" value="Genomic_DNA"/>
</dbReference>
<dbReference type="Pfam" id="PF08346">
    <property type="entry name" value="AntA"/>
    <property type="match status" value="1"/>
</dbReference>
<evidence type="ECO:0000313" key="3">
    <source>
        <dbReference type="EMBL" id="MCM1991298.1"/>
    </source>
</evidence>
<keyword evidence="1" id="KW-0175">Coiled coil</keyword>
<dbReference type="AlphaFoldDB" id="A0A9J6P3C2"/>
<comment type="caution">
    <text evidence="3">The sequence shown here is derived from an EMBL/GenBank/DDBJ whole genome shotgun (WGS) entry which is preliminary data.</text>
</comment>
<reference evidence="3" key="1">
    <citation type="journal article" date="2021" name="mSystems">
        <title>Bacteria and Archaea Synergistically Convert Glycine Betaine to Biogenic Methane in the Formosa Cold Seep of the South China Sea.</title>
        <authorList>
            <person name="Li L."/>
            <person name="Zhang W."/>
            <person name="Zhang S."/>
            <person name="Song L."/>
            <person name="Sun Q."/>
            <person name="Zhang H."/>
            <person name="Xiang H."/>
            <person name="Dong X."/>
        </authorList>
    </citation>
    <scope>NUCLEOTIDE SEQUENCE</scope>
    <source>
        <strain evidence="3">ZWT</strain>
    </source>
</reference>
<name>A0A9J6P3C2_9CLOT</name>
<accession>A0A9J6P3C2</accession>
<organism evidence="3 4">
    <name type="scientific">Oceanirhabdus seepicola</name>
    <dbReference type="NCBI Taxonomy" id="2828781"/>
    <lineage>
        <taxon>Bacteria</taxon>
        <taxon>Bacillati</taxon>
        <taxon>Bacillota</taxon>
        <taxon>Clostridia</taxon>
        <taxon>Eubacteriales</taxon>
        <taxon>Clostridiaceae</taxon>
        <taxon>Oceanirhabdus</taxon>
    </lineage>
</organism>
<dbReference type="PANTHER" id="PTHR36180:SF1">
    <property type="entry name" value="ANTA_ANTB ANTIREPRESSOR DOMAIN-CONTAINING PROTEIN"/>
    <property type="match status" value="1"/>
</dbReference>
<dbReference type="PANTHER" id="PTHR36180">
    <property type="entry name" value="DNA-BINDING PROTEIN-RELATED-RELATED"/>
    <property type="match status" value="1"/>
</dbReference>
<protein>
    <submittedName>
        <fullName evidence="3">AntA/AntB antirepressor family protein</fullName>
    </submittedName>
</protein>
<dbReference type="Proteomes" id="UP001056429">
    <property type="component" value="Unassembled WGS sequence"/>
</dbReference>
<reference evidence="3" key="2">
    <citation type="submission" date="2021-04" db="EMBL/GenBank/DDBJ databases">
        <authorList>
            <person name="Dong X."/>
        </authorList>
    </citation>
    <scope>NUCLEOTIDE SEQUENCE</scope>
    <source>
        <strain evidence="3">ZWT</strain>
    </source>
</reference>
<evidence type="ECO:0000259" key="2">
    <source>
        <dbReference type="Pfam" id="PF08346"/>
    </source>
</evidence>
<feature type="domain" description="AntA/AntB antirepressor" evidence="2">
    <location>
        <begin position="23"/>
        <end position="89"/>
    </location>
</feature>
<gene>
    <name evidence="3" type="ORF">KDK92_16310</name>
</gene>
<keyword evidence="4" id="KW-1185">Reference proteome</keyword>
<evidence type="ECO:0000256" key="1">
    <source>
        <dbReference type="SAM" id="Coils"/>
    </source>
</evidence>
<dbReference type="RefSeq" id="WP_250860405.1">
    <property type="nucleotide sequence ID" value="NZ_JAGSOJ010000003.1"/>
</dbReference>
<proteinExistence type="predicted"/>